<dbReference type="Proteomes" id="UP000033188">
    <property type="component" value="Chromosome 1"/>
</dbReference>
<dbReference type="EMBL" id="LK391707">
    <property type="protein sequence ID" value="CDR93772.1"/>
    <property type="molecule type" value="Genomic_DNA"/>
</dbReference>
<protein>
    <recommendedName>
        <fullName evidence="4">Histone RNA hairpin-binding protein RNA-binding domain-containing protein</fullName>
    </recommendedName>
</protein>
<sequence>MTSCRWVDVVSSDSCASFGRTALMKYEMQDRRAAAVTSERLVAAIDAGCVDQLRDDVTDDLDDSFIEREGHVTAMQAGTGVTMDMQLKMNLGDVAIDEMPLSQEDMGESDDSTLSPKPLLKECWDNGAVDVPRDENGVAMVSFTGILGLPRSSKSSGANSRSPSQRDRTSPRPETKSRAPKDVRTGSDSAKHGSGANACTGPVAKDGSDKNVVDSKDAGISTPKTANKAKRAPKDASASKGKTVEFASPCVSPMSMLEAETSKRAKLATDDQSGVYFDDLTQEPLNPPKKPNVMKGKVDTEHISQLLLKQFQQTEPKPKAKEAPNTRICSRLKDIAIGKSTKGYQNYIRKVPIDQRTPCDPQTPNLRENVSAARFQVIYRKWRTALHKYDNL</sequence>
<evidence type="ECO:0000256" key="2">
    <source>
        <dbReference type="ARBA" id="ARBA00022884"/>
    </source>
</evidence>
<dbReference type="GO" id="GO:0006398">
    <property type="term" value="P:mRNA 3'-end processing by stem-loop binding and cleavage"/>
    <property type="evidence" value="ECO:0007669"/>
    <property type="project" value="TreeGrafter"/>
</dbReference>
<dbReference type="GO" id="GO:0071204">
    <property type="term" value="C:histone pre-mRNA 3'end processing complex"/>
    <property type="evidence" value="ECO:0007669"/>
    <property type="project" value="TreeGrafter"/>
</dbReference>
<dbReference type="InterPro" id="IPR038294">
    <property type="entry name" value="SLBP_RNA_bind_sf"/>
</dbReference>
<dbReference type="Pfam" id="PF15247">
    <property type="entry name" value="SLBP_RNA_bind"/>
    <property type="match status" value="1"/>
</dbReference>
<dbReference type="InterPro" id="IPR026502">
    <property type="entry name" value="SLBP1/SLBP2"/>
</dbReference>
<accession>A0A061D0X2</accession>
<dbReference type="GO" id="GO:0005737">
    <property type="term" value="C:cytoplasm"/>
    <property type="evidence" value="ECO:0007669"/>
    <property type="project" value="TreeGrafter"/>
</dbReference>
<keyword evidence="2" id="KW-0694">RNA-binding</keyword>
<organism evidence="5 6">
    <name type="scientific">Babesia bigemina</name>
    <dbReference type="NCBI Taxonomy" id="5866"/>
    <lineage>
        <taxon>Eukaryota</taxon>
        <taxon>Sar</taxon>
        <taxon>Alveolata</taxon>
        <taxon>Apicomplexa</taxon>
        <taxon>Aconoidasida</taxon>
        <taxon>Piroplasmida</taxon>
        <taxon>Babesiidae</taxon>
        <taxon>Babesia</taxon>
    </lineage>
</organism>
<dbReference type="STRING" id="5866.A0A061D0X2"/>
<dbReference type="GeneID" id="24562313"/>
<evidence type="ECO:0000259" key="4">
    <source>
        <dbReference type="Pfam" id="PF15247"/>
    </source>
</evidence>
<comment type="similarity">
    <text evidence="1">Belongs to the SLBP family.</text>
</comment>
<dbReference type="KEGG" id="bbig:BBBOND_0101010"/>
<dbReference type="OMA" id="RFQVIYR"/>
<keyword evidence="6" id="KW-1185">Reference proteome</keyword>
<dbReference type="GO" id="GO:0051028">
    <property type="term" value="P:mRNA transport"/>
    <property type="evidence" value="ECO:0007669"/>
    <property type="project" value="TreeGrafter"/>
</dbReference>
<dbReference type="GO" id="GO:0003729">
    <property type="term" value="F:mRNA binding"/>
    <property type="evidence" value="ECO:0007669"/>
    <property type="project" value="InterPro"/>
</dbReference>
<dbReference type="OrthoDB" id="265795at2759"/>
<gene>
    <name evidence="5" type="ORF">BBBOND_0101010</name>
</gene>
<dbReference type="AlphaFoldDB" id="A0A061D0X2"/>
<evidence type="ECO:0000256" key="1">
    <source>
        <dbReference type="ARBA" id="ARBA00006151"/>
    </source>
</evidence>
<dbReference type="RefSeq" id="XP_012765958.1">
    <property type="nucleotide sequence ID" value="XM_012910504.1"/>
</dbReference>
<evidence type="ECO:0000256" key="3">
    <source>
        <dbReference type="SAM" id="MobiDB-lite"/>
    </source>
</evidence>
<reference evidence="6" key="1">
    <citation type="journal article" date="2014" name="Nucleic Acids Res.">
        <title>The evolutionary dynamics of variant antigen genes in Babesia reveal a history of genomic innovation underlying host-parasite interaction.</title>
        <authorList>
            <person name="Jackson A.P."/>
            <person name="Otto T.D."/>
            <person name="Darby A."/>
            <person name="Ramaprasad A."/>
            <person name="Xia D."/>
            <person name="Echaide I.E."/>
            <person name="Farber M."/>
            <person name="Gahlot S."/>
            <person name="Gamble J."/>
            <person name="Gupta D."/>
            <person name="Gupta Y."/>
            <person name="Jackson L."/>
            <person name="Malandrin L."/>
            <person name="Malas T.B."/>
            <person name="Moussa E."/>
            <person name="Nair M."/>
            <person name="Reid A.J."/>
            <person name="Sanders M."/>
            <person name="Sharma J."/>
            <person name="Tracey A."/>
            <person name="Quail M.A."/>
            <person name="Weir W."/>
            <person name="Wastling J.M."/>
            <person name="Hall N."/>
            <person name="Willadsen P."/>
            <person name="Lingelbach K."/>
            <person name="Shiels B."/>
            <person name="Tait A."/>
            <person name="Berriman M."/>
            <person name="Allred D.R."/>
            <person name="Pain A."/>
        </authorList>
    </citation>
    <scope>NUCLEOTIDE SEQUENCE [LARGE SCALE GENOMIC DNA]</scope>
    <source>
        <strain evidence="6">Bond</strain>
    </source>
</reference>
<dbReference type="Gene3D" id="1.10.8.1120">
    <property type="entry name" value="Histone RNA hairpin-binding protein RNA-binding domain"/>
    <property type="match status" value="1"/>
</dbReference>
<dbReference type="GO" id="GO:0071207">
    <property type="term" value="F:histone pre-mRNA stem-loop binding"/>
    <property type="evidence" value="ECO:0007669"/>
    <property type="project" value="TreeGrafter"/>
</dbReference>
<feature type="compositionally biased region" description="Low complexity" evidence="3">
    <location>
        <begin position="152"/>
        <end position="163"/>
    </location>
</feature>
<name>A0A061D0X2_BABBI</name>
<dbReference type="PANTHER" id="PTHR17408">
    <property type="entry name" value="HISTONE RNA HAIRPIN-BINDING PROTEIN"/>
    <property type="match status" value="1"/>
</dbReference>
<feature type="compositionally biased region" description="Basic and acidic residues" evidence="3">
    <location>
        <begin position="206"/>
        <end position="217"/>
    </location>
</feature>
<dbReference type="VEuPathDB" id="PiroplasmaDB:BBBOND_0101010"/>
<dbReference type="InterPro" id="IPR029344">
    <property type="entry name" value="SLBP_RNA_bind"/>
</dbReference>
<feature type="region of interest" description="Disordered" evidence="3">
    <location>
        <begin position="148"/>
        <end position="242"/>
    </location>
</feature>
<feature type="domain" description="Histone RNA hairpin-binding protein RNA-binding" evidence="4">
    <location>
        <begin position="325"/>
        <end position="391"/>
    </location>
</feature>
<dbReference type="PANTHER" id="PTHR17408:SF0">
    <property type="entry name" value="HISTONE RNA HAIRPIN-BINDING PROTEIN"/>
    <property type="match status" value="1"/>
</dbReference>
<evidence type="ECO:0000313" key="5">
    <source>
        <dbReference type="EMBL" id="CDR93772.1"/>
    </source>
</evidence>
<feature type="compositionally biased region" description="Basic and acidic residues" evidence="3">
    <location>
        <begin position="164"/>
        <end position="191"/>
    </location>
</feature>
<evidence type="ECO:0000313" key="6">
    <source>
        <dbReference type="Proteomes" id="UP000033188"/>
    </source>
</evidence>
<proteinExistence type="inferred from homology"/>